<dbReference type="InterPro" id="IPR013783">
    <property type="entry name" value="Ig-like_fold"/>
</dbReference>
<dbReference type="InterPro" id="IPR011539">
    <property type="entry name" value="RHD_DNA_bind_dom"/>
</dbReference>
<dbReference type="InterPro" id="IPR014756">
    <property type="entry name" value="Ig_E-set"/>
</dbReference>
<dbReference type="GO" id="GO:0005667">
    <property type="term" value="C:transcription regulator complex"/>
    <property type="evidence" value="ECO:0007669"/>
    <property type="project" value="TreeGrafter"/>
</dbReference>
<dbReference type="GO" id="GO:0000981">
    <property type="term" value="F:DNA-binding transcription factor activity, RNA polymerase II-specific"/>
    <property type="evidence" value="ECO:0007669"/>
    <property type="project" value="TreeGrafter"/>
</dbReference>
<proteinExistence type="predicted"/>
<dbReference type="PANTHER" id="PTHR12533:SF7">
    <property type="entry name" value="NFAT NUCLEAR FACTOR, ISOFORM B"/>
    <property type="match status" value="1"/>
</dbReference>
<evidence type="ECO:0000313" key="3">
    <source>
        <dbReference type="Proteomes" id="UP000030746"/>
    </source>
</evidence>
<gene>
    <name evidence="2" type="ORF">LOTGIDRAFT_83588</name>
</gene>
<protein>
    <recommendedName>
        <fullName evidence="1">RHD domain-containing protein</fullName>
    </recommendedName>
</protein>
<dbReference type="PROSITE" id="PS50254">
    <property type="entry name" value="REL_2"/>
    <property type="match status" value="1"/>
</dbReference>
<organism evidence="2 3">
    <name type="scientific">Lottia gigantea</name>
    <name type="common">Giant owl limpet</name>
    <dbReference type="NCBI Taxonomy" id="225164"/>
    <lineage>
        <taxon>Eukaryota</taxon>
        <taxon>Metazoa</taxon>
        <taxon>Spiralia</taxon>
        <taxon>Lophotrochozoa</taxon>
        <taxon>Mollusca</taxon>
        <taxon>Gastropoda</taxon>
        <taxon>Patellogastropoda</taxon>
        <taxon>Lottioidea</taxon>
        <taxon>Lottiidae</taxon>
        <taxon>Lottia</taxon>
    </lineage>
</organism>
<dbReference type="SUPFAM" id="SSF81296">
    <property type="entry name" value="E set domains"/>
    <property type="match status" value="1"/>
</dbReference>
<dbReference type="Proteomes" id="UP000030746">
    <property type="component" value="Unassembled WGS sequence"/>
</dbReference>
<dbReference type="InterPro" id="IPR037059">
    <property type="entry name" value="RHD_DNA_bind_dom_sf"/>
</dbReference>
<dbReference type="GeneID" id="20252577"/>
<name>V4A372_LOTGI</name>
<dbReference type="CTD" id="20252577"/>
<dbReference type="HOGENOM" id="CLU_066088_0_0_1"/>
<dbReference type="InterPro" id="IPR008366">
    <property type="entry name" value="NFAT"/>
</dbReference>
<dbReference type="GO" id="GO:0000978">
    <property type="term" value="F:RNA polymerase II cis-regulatory region sequence-specific DNA binding"/>
    <property type="evidence" value="ECO:0007669"/>
    <property type="project" value="TreeGrafter"/>
</dbReference>
<dbReference type="InterPro" id="IPR008967">
    <property type="entry name" value="p53-like_TF_DNA-bd_sf"/>
</dbReference>
<evidence type="ECO:0000313" key="2">
    <source>
        <dbReference type="EMBL" id="ESO98313.1"/>
    </source>
</evidence>
<dbReference type="SUPFAM" id="SSF49417">
    <property type="entry name" value="p53-like transcription factors"/>
    <property type="match status" value="1"/>
</dbReference>
<dbReference type="OMA" id="WNESSKV"/>
<dbReference type="Gene3D" id="2.60.40.340">
    <property type="entry name" value="Rel homology domain (RHD), DNA-binding domain"/>
    <property type="match status" value="1"/>
</dbReference>
<dbReference type="KEGG" id="lgi:LOTGIDRAFT_83588"/>
<dbReference type="PANTHER" id="PTHR12533">
    <property type="entry name" value="NFAT"/>
    <property type="match status" value="1"/>
</dbReference>
<dbReference type="OrthoDB" id="5346094at2759"/>
<feature type="domain" description="RHD" evidence="1">
    <location>
        <begin position="1"/>
        <end position="182"/>
    </location>
</feature>
<dbReference type="Gene3D" id="2.60.40.10">
    <property type="entry name" value="Immunoglobulins"/>
    <property type="match status" value="1"/>
</dbReference>
<feature type="non-terminal residue" evidence="2">
    <location>
        <position position="1"/>
    </location>
</feature>
<dbReference type="STRING" id="225164.V4A372"/>
<dbReference type="FunFam" id="2.60.40.340:FF:000002">
    <property type="entry name" value="Nuclear factor of activated T-cells 5, tonicity-responsive"/>
    <property type="match status" value="1"/>
</dbReference>
<dbReference type="Pfam" id="PF00554">
    <property type="entry name" value="RHD_DNA_bind"/>
    <property type="match status" value="1"/>
</dbReference>
<reference evidence="2 3" key="1">
    <citation type="journal article" date="2013" name="Nature">
        <title>Insights into bilaterian evolution from three spiralian genomes.</title>
        <authorList>
            <person name="Simakov O."/>
            <person name="Marletaz F."/>
            <person name="Cho S.J."/>
            <person name="Edsinger-Gonzales E."/>
            <person name="Havlak P."/>
            <person name="Hellsten U."/>
            <person name="Kuo D.H."/>
            <person name="Larsson T."/>
            <person name="Lv J."/>
            <person name="Arendt D."/>
            <person name="Savage R."/>
            <person name="Osoegawa K."/>
            <person name="de Jong P."/>
            <person name="Grimwood J."/>
            <person name="Chapman J.A."/>
            <person name="Shapiro H."/>
            <person name="Aerts A."/>
            <person name="Otillar R.P."/>
            <person name="Terry A.Y."/>
            <person name="Boore J.L."/>
            <person name="Grigoriev I.V."/>
            <person name="Lindberg D.R."/>
            <person name="Seaver E.C."/>
            <person name="Weisblat D.A."/>
            <person name="Putnam N.H."/>
            <person name="Rokhsar D.S."/>
        </authorList>
    </citation>
    <scope>NUCLEOTIDE SEQUENCE [LARGE SCALE GENOMIC DNA]</scope>
</reference>
<dbReference type="RefSeq" id="XP_009050875.1">
    <property type="nucleotide sequence ID" value="XM_009052627.1"/>
</dbReference>
<feature type="non-terminal residue" evidence="2">
    <location>
        <position position="219"/>
    </location>
</feature>
<evidence type="ECO:0000259" key="1">
    <source>
        <dbReference type="PROSITE" id="PS50254"/>
    </source>
</evidence>
<accession>V4A372</accession>
<sequence>KDASLNGVYPSKVGDIELRILTQPEEQHRARYLTEGSRGAVKDISQQSYPIIQLLGVNEPTTVQIFIANESGKIKPHGFYQACKVCGKNSTQCMERTIDRTVVIETEIMPSPDMTLTVDCVGILKLRNADVENRIGTAKAKASKKNNTKARMVFRVTVKKPDGSFQVLQCASNSILCTQPKGQPEIGRISSNSGSVNGGESLFIIGKNFVKGTKVLFRE</sequence>
<dbReference type="AlphaFoldDB" id="V4A372"/>
<dbReference type="EMBL" id="KB201262">
    <property type="protein sequence ID" value="ESO98313.1"/>
    <property type="molecule type" value="Genomic_DNA"/>
</dbReference>
<keyword evidence="3" id="KW-1185">Reference proteome</keyword>